<dbReference type="InterPro" id="IPR036770">
    <property type="entry name" value="Ankyrin_rpt-contain_sf"/>
</dbReference>
<dbReference type="PROSITE" id="PS50297">
    <property type="entry name" value="ANK_REP_REGION"/>
    <property type="match status" value="1"/>
</dbReference>
<dbReference type="RefSeq" id="WP_018578686.1">
    <property type="nucleotide sequence ID" value="NZ_KB892437.1"/>
</dbReference>
<dbReference type="STRING" id="1122169.Lsha_1347"/>
<evidence type="ECO:0000313" key="2">
    <source>
        <dbReference type="EMBL" id="KTD60936.1"/>
    </source>
</evidence>
<dbReference type="PATRIC" id="fig|1122169.6.peg.1550"/>
<dbReference type="PANTHER" id="PTHR24121">
    <property type="entry name" value="NO MECHANORECEPTOR POTENTIAL C, ISOFORM D-RELATED"/>
    <property type="match status" value="1"/>
</dbReference>
<name>A0A0W0YVQ2_9GAMM</name>
<proteinExistence type="predicted"/>
<evidence type="ECO:0000313" key="3">
    <source>
        <dbReference type="Proteomes" id="UP000054600"/>
    </source>
</evidence>
<reference evidence="2 3" key="1">
    <citation type="submission" date="2015-11" db="EMBL/GenBank/DDBJ databases">
        <title>Genomic analysis of 38 Legionella species identifies large and diverse effector repertoires.</title>
        <authorList>
            <person name="Burstein D."/>
            <person name="Amaro F."/>
            <person name="Zusman T."/>
            <person name="Lifshitz Z."/>
            <person name="Cohen O."/>
            <person name="Gilbert J.A."/>
            <person name="Pupko T."/>
            <person name="Shuman H.A."/>
            <person name="Segal G."/>
        </authorList>
    </citation>
    <scope>NUCLEOTIDE SEQUENCE [LARGE SCALE GENOMIC DNA]</scope>
    <source>
        <strain evidence="2 3">ATCC 49655</strain>
    </source>
</reference>
<dbReference type="PROSITE" id="PS50088">
    <property type="entry name" value="ANK_REPEAT"/>
    <property type="match status" value="1"/>
</dbReference>
<dbReference type="Proteomes" id="UP000054600">
    <property type="component" value="Unassembled WGS sequence"/>
</dbReference>
<keyword evidence="1" id="KW-0040">ANK repeat</keyword>
<dbReference type="Pfam" id="PF12796">
    <property type="entry name" value="Ank_2"/>
    <property type="match status" value="1"/>
</dbReference>
<dbReference type="PANTHER" id="PTHR24121:SF21">
    <property type="entry name" value="ANKYRIN REPEAT FAMILY PROTEIN"/>
    <property type="match status" value="1"/>
</dbReference>
<dbReference type="EMBL" id="LNYW01000040">
    <property type="protein sequence ID" value="KTD60936.1"/>
    <property type="molecule type" value="Genomic_DNA"/>
</dbReference>
<feature type="repeat" description="ANK" evidence="1">
    <location>
        <begin position="160"/>
        <end position="182"/>
    </location>
</feature>
<dbReference type="AlphaFoldDB" id="A0A0W0YVQ2"/>
<gene>
    <name evidence="2" type="ORF">Lsha_1347</name>
</gene>
<evidence type="ECO:0000256" key="1">
    <source>
        <dbReference type="PROSITE-ProRule" id="PRU00023"/>
    </source>
</evidence>
<organism evidence="2 3">
    <name type="scientific">Legionella shakespearei DSM 23087</name>
    <dbReference type="NCBI Taxonomy" id="1122169"/>
    <lineage>
        <taxon>Bacteria</taxon>
        <taxon>Pseudomonadati</taxon>
        <taxon>Pseudomonadota</taxon>
        <taxon>Gammaproteobacteria</taxon>
        <taxon>Legionellales</taxon>
        <taxon>Legionellaceae</taxon>
        <taxon>Legionella</taxon>
    </lineage>
</organism>
<comment type="caution">
    <text evidence="2">The sequence shown here is derived from an EMBL/GenBank/DDBJ whole genome shotgun (WGS) entry which is preliminary data.</text>
</comment>
<dbReference type="Gene3D" id="1.25.40.20">
    <property type="entry name" value="Ankyrin repeat-containing domain"/>
    <property type="match status" value="2"/>
</dbReference>
<sequence>MKDENKTLLITHEEMQIVSLALLMAHEQGSTAKLLDVLKHFIDEEVERKIKKDLLEAYEQNDTEKLVSILDKPECTKEILLQELKHDSTLLTLAARKGRTNIVKAILDHKKCTHEVFLHQDKWGGSALNQATLCDHPETVSVILNHPKCTREALTQTCHEGEIPLHIAAKRAYTDIVLMLLDSPLCLDEDLLQEDHEGYTPMTQVSSRGHRNSHKDHRITLRAIINHAKCTKEILYQSSALLVAVADENLAAAQIILADEKCTPEMVTKTWGQEDKNILMLTLYHRPKNEMLSFLLNHPKFDKKLLLQENDQGYNVLMLAAWAEPLEVPLDTFARLLNSPLCNEEILSAQNDSGYTALMLAVLNYRKDKVLALLNSPHCTDAVIQMTTPDGKRADQLSPRHRDITLLIKIVPMLRQIWDCSASDSTNLIHLMNTFCETNSSLSSYFFSEDKTLTSVRFLIKQYKENGCTSHLSLMSELKELVNDSSDYKSTMEITLSCYIEFIESQLAVNQVPNEDHSEEDEKAYLLGY</sequence>
<accession>A0A0W0YVQ2</accession>
<protein>
    <submittedName>
        <fullName evidence="2">Ankyrin</fullName>
    </submittedName>
</protein>
<dbReference type="InterPro" id="IPR002110">
    <property type="entry name" value="Ankyrin_rpt"/>
</dbReference>
<dbReference type="SMART" id="SM00248">
    <property type="entry name" value="ANK"/>
    <property type="match status" value="6"/>
</dbReference>
<dbReference type="SUPFAM" id="SSF48403">
    <property type="entry name" value="Ankyrin repeat"/>
    <property type="match status" value="1"/>
</dbReference>
<dbReference type="Pfam" id="PF00023">
    <property type="entry name" value="Ank"/>
    <property type="match status" value="1"/>
</dbReference>
<keyword evidence="3" id="KW-1185">Reference proteome</keyword>